<keyword evidence="2 5" id="KW-0812">Transmembrane</keyword>
<evidence type="ECO:0000256" key="4">
    <source>
        <dbReference type="ARBA" id="ARBA00023136"/>
    </source>
</evidence>
<comment type="caution">
    <text evidence="8">The sequence shown here is derived from an EMBL/GenBank/DDBJ whole genome shotgun (WGS) entry which is preliminary data.</text>
</comment>
<evidence type="ECO:0000256" key="1">
    <source>
        <dbReference type="ARBA" id="ARBA00009477"/>
    </source>
</evidence>
<dbReference type="InterPro" id="IPR006143">
    <property type="entry name" value="RND_pump_MFP"/>
</dbReference>
<sequence length="295" mass="33369">MKLAFSPALIRKLVTVFLVFLAVFSGYLLWHIDRTSPWTRDGRVRADWVSVAPDVDGLVSEIDVRDNQVVRQGEILFRIDARRFRIALSAAQATLLARYAAMRESEHDARRYERLRQSGNASAEKAENLRARAMEDKALYQKALADLTRAQLDLNRSVVRAKVNGYITNFHLKPGDFVKRGQGVFALVDSDSYYVDGYFEETKLPSIRIGDRMEIRLMGVSPSLWGRVETISRAISDQERHDLPGTVPRVNPTFSWVRLAQRIPVRITLESVPKGVTLVAGQTATVIDRTPHPSH</sequence>
<dbReference type="NCBIfam" id="TIGR01730">
    <property type="entry name" value="RND_mfp"/>
    <property type="match status" value="1"/>
</dbReference>
<evidence type="ECO:0000256" key="3">
    <source>
        <dbReference type="ARBA" id="ARBA00022989"/>
    </source>
</evidence>
<feature type="transmembrane region" description="Helical" evidence="5">
    <location>
        <begin position="12"/>
        <end position="30"/>
    </location>
</feature>
<evidence type="ECO:0000313" key="8">
    <source>
        <dbReference type="EMBL" id="HFT93251.1"/>
    </source>
</evidence>
<feature type="domain" description="CzcB-like barrel-sandwich hybrid" evidence="7">
    <location>
        <begin position="49"/>
        <end position="189"/>
    </location>
</feature>
<dbReference type="PANTHER" id="PTHR30367:SF1">
    <property type="entry name" value="MULTIDRUG RESISTANCE PROTEIN MDTN"/>
    <property type="match status" value="1"/>
</dbReference>
<keyword evidence="4 5" id="KW-0472">Membrane</keyword>
<keyword evidence="3 5" id="KW-1133">Transmembrane helix</keyword>
<gene>
    <name evidence="8" type="ORF">ENX03_04810</name>
</gene>
<protein>
    <submittedName>
        <fullName evidence="8">HlyD family secretion protein</fullName>
    </submittedName>
</protein>
<dbReference type="PANTHER" id="PTHR30367">
    <property type="entry name" value="P-HYDROXYBENZOIC ACID EFFLUX PUMP SUBUNIT AAEA-RELATED"/>
    <property type="match status" value="1"/>
</dbReference>
<organism evidence="8">
    <name type="scientific">Leptospirillum ferriphilum</name>
    <dbReference type="NCBI Taxonomy" id="178606"/>
    <lineage>
        <taxon>Bacteria</taxon>
        <taxon>Pseudomonadati</taxon>
        <taxon>Nitrospirota</taxon>
        <taxon>Nitrospiria</taxon>
        <taxon>Nitrospirales</taxon>
        <taxon>Nitrospiraceae</taxon>
        <taxon>Leptospirillum</taxon>
    </lineage>
</organism>
<dbReference type="InterPro" id="IPR058634">
    <property type="entry name" value="AaeA-lik-b-barrel"/>
</dbReference>
<dbReference type="Pfam" id="PF25963">
    <property type="entry name" value="Beta-barrel_AAEA"/>
    <property type="match status" value="1"/>
</dbReference>
<dbReference type="InterPro" id="IPR050393">
    <property type="entry name" value="MFP_Efflux_Pump"/>
</dbReference>
<dbReference type="AlphaFoldDB" id="A0A7C3QTI3"/>
<feature type="domain" description="p-hydroxybenzoic acid efflux pump subunit AaeA-like beta-barrel" evidence="6">
    <location>
        <begin position="192"/>
        <end position="287"/>
    </location>
</feature>
<name>A0A7C3QTI3_9BACT</name>
<dbReference type="Gene3D" id="2.40.30.170">
    <property type="match status" value="1"/>
</dbReference>
<dbReference type="GO" id="GO:0022857">
    <property type="term" value="F:transmembrane transporter activity"/>
    <property type="evidence" value="ECO:0007669"/>
    <property type="project" value="InterPro"/>
</dbReference>
<evidence type="ECO:0000256" key="5">
    <source>
        <dbReference type="SAM" id="Phobius"/>
    </source>
</evidence>
<comment type="similarity">
    <text evidence="1">Belongs to the membrane fusion protein (MFP) (TC 8.A.1) family.</text>
</comment>
<dbReference type="InterPro" id="IPR058647">
    <property type="entry name" value="BSH_CzcB-like"/>
</dbReference>
<evidence type="ECO:0000259" key="7">
    <source>
        <dbReference type="Pfam" id="PF25973"/>
    </source>
</evidence>
<evidence type="ECO:0000256" key="2">
    <source>
        <dbReference type="ARBA" id="ARBA00022692"/>
    </source>
</evidence>
<accession>A0A7C3QTI3</accession>
<reference evidence="8" key="1">
    <citation type="journal article" date="2020" name="mSystems">
        <title>Genome- and Community-Level Interaction Insights into Carbon Utilization and Element Cycling Functions of Hydrothermarchaeota in Hydrothermal Sediment.</title>
        <authorList>
            <person name="Zhou Z."/>
            <person name="Liu Y."/>
            <person name="Xu W."/>
            <person name="Pan J."/>
            <person name="Luo Z.H."/>
            <person name="Li M."/>
        </authorList>
    </citation>
    <scope>NUCLEOTIDE SEQUENCE [LARGE SCALE GENOMIC DNA]</scope>
    <source>
        <strain evidence="8">SpSt-902</strain>
    </source>
</reference>
<dbReference type="Gene3D" id="1.10.287.470">
    <property type="entry name" value="Helix hairpin bin"/>
    <property type="match status" value="1"/>
</dbReference>
<dbReference type="Pfam" id="PF25973">
    <property type="entry name" value="BSH_CzcB"/>
    <property type="match status" value="1"/>
</dbReference>
<evidence type="ECO:0000259" key="6">
    <source>
        <dbReference type="Pfam" id="PF25963"/>
    </source>
</evidence>
<dbReference type="Gene3D" id="2.40.50.100">
    <property type="match status" value="1"/>
</dbReference>
<proteinExistence type="inferred from homology"/>
<dbReference type="GO" id="GO:0016020">
    <property type="term" value="C:membrane"/>
    <property type="evidence" value="ECO:0007669"/>
    <property type="project" value="InterPro"/>
</dbReference>
<dbReference type="EMBL" id="DTMM01000091">
    <property type="protein sequence ID" value="HFT93251.1"/>
    <property type="molecule type" value="Genomic_DNA"/>
</dbReference>
<dbReference type="SUPFAM" id="SSF111369">
    <property type="entry name" value="HlyD-like secretion proteins"/>
    <property type="match status" value="1"/>
</dbReference>